<dbReference type="Pfam" id="PF01676">
    <property type="entry name" value="Metalloenzyme"/>
    <property type="match status" value="1"/>
</dbReference>
<evidence type="ECO:0000256" key="2">
    <source>
        <dbReference type="ARBA" id="ARBA00022723"/>
    </source>
</evidence>
<evidence type="ECO:0000313" key="5">
    <source>
        <dbReference type="EMBL" id="BAL58284.1"/>
    </source>
</evidence>
<dbReference type="InterPro" id="IPR017850">
    <property type="entry name" value="Alkaline_phosphatase_core_sf"/>
</dbReference>
<dbReference type="SUPFAM" id="SSF53649">
    <property type="entry name" value="Alkaline phosphatase-like"/>
    <property type="match status" value="1"/>
</dbReference>
<evidence type="ECO:0000256" key="1">
    <source>
        <dbReference type="ARBA" id="ARBA00010373"/>
    </source>
</evidence>
<protein>
    <submittedName>
        <fullName evidence="5">Hypothetical conserved protein</fullName>
    </submittedName>
</protein>
<feature type="domain" description="Metalloenzyme" evidence="4">
    <location>
        <begin position="192"/>
        <end position="304"/>
    </location>
</feature>
<dbReference type="GO" id="GO:0043094">
    <property type="term" value="P:metabolic compound salvage"/>
    <property type="evidence" value="ECO:0007669"/>
    <property type="project" value="InterPro"/>
</dbReference>
<keyword evidence="2" id="KW-0479">Metal-binding</keyword>
<comment type="similarity">
    <text evidence="1">Belongs to the phosphopentomutase family.</text>
</comment>
<dbReference type="GO" id="GO:0005829">
    <property type="term" value="C:cytosol"/>
    <property type="evidence" value="ECO:0007669"/>
    <property type="project" value="TreeGrafter"/>
</dbReference>
<sequence>MRLLFLFLDGLGLGSNDPTRNPLARASMPFLSGLLGGKALVRAAAPYEGKWASLLALDACLGVEGLPQSATGQATLLTGQNIPQIIGYHYGPKPNAEIAGRLKQENLFLRLTARGQRAALLNAYPPRYFQGILSGRRLYSAIPLSVIAAGLPLFGVEEFFAARALSADFTGEAWRSLLGFPQAPLRTAQEAGALMAQLASEYTFSLFEYWASDYAGHRQDMEWALSQLQTLDGLLQGLCEAAPSDLLILITSDHGNLEDLSTRRHTTAPVPLLLIGPPQARTAFHHATDLTHIAPAIEKLLGTEQTLARL</sequence>
<dbReference type="AlphaFoldDB" id="H5SQ48"/>
<accession>H5SQ48</accession>
<dbReference type="GO" id="GO:0000287">
    <property type="term" value="F:magnesium ion binding"/>
    <property type="evidence" value="ECO:0007669"/>
    <property type="project" value="InterPro"/>
</dbReference>
<dbReference type="InterPro" id="IPR010045">
    <property type="entry name" value="DeoB"/>
</dbReference>
<dbReference type="InterPro" id="IPR006124">
    <property type="entry name" value="Metalloenzyme"/>
</dbReference>
<dbReference type="GO" id="GO:0008973">
    <property type="term" value="F:phosphopentomutase activity"/>
    <property type="evidence" value="ECO:0007669"/>
    <property type="project" value="InterPro"/>
</dbReference>
<dbReference type="Gene3D" id="3.40.720.10">
    <property type="entry name" value="Alkaline Phosphatase, subunit A"/>
    <property type="match status" value="1"/>
</dbReference>
<gene>
    <name evidence="5" type="ORF">HGMM_F55G01C12</name>
</gene>
<keyword evidence="3" id="KW-0464">Manganese</keyword>
<reference evidence="5" key="2">
    <citation type="journal article" date="2012" name="PLoS ONE">
        <title>A Deeply Branching Thermophilic Bacterium with an Ancient Acetyl-CoA Pathway Dominates a Subsurface Ecosystem.</title>
        <authorList>
            <person name="Takami H."/>
            <person name="Noguchi H."/>
            <person name="Takaki Y."/>
            <person name="Uchiyama I."/>
            <person name="Toyoda A."/>
            <person name="Nishi S."/>
            <person name="Chee G.-J."/>
            <person name="Arai W."/>
            <person name="Nunoura T."/>
            <person name="Itoh T."/>
            <person name="Hattori M."/>
            <person name="Takai K."/>
        </authorList>
    </citation>
    <scope>NUCLEOTIDE SEQUENCE</scope>
</reference>
<name>H5SQ48_9CHLR</name>
<evidence type="ECO:0000259" key="4">
    <source>
        <dbReference type="Pfam" id="PF01676"/>
    </source>
</evidence>
<dbReference type="PANTHER" id="PTHR21110">
    <property type="entry name" value="PHOSPHOPENTOMUTASE"/>
    <property type="match status" value="1"/>
</dbReference>
<organism evidence="5">
    <name type="scientific">uncultured Chloroflexota bacterium</name>
    <dbReference type="NCBI Taxonomy" id="166587"/>
    <lineage>
        <taxon>Bacteria</taxon>
        <taxon>Bacillati</taxon>
        <taxon>Chloroflexota</taxon>
        <taxon>environmental samples</taxon>
    </lineage>
</organism>
<reference evidence="5" key="1">
    <citation type="journal article" date="2005" name="Environ. Microbiol.">
        <title>Genetic and functional properties of uncultivated thermophilic crenarchaeotes from a subsurface gold mine as revealed by analysis of genome fragments.</title>
        <authorList>
            <person name="Nunoura T."/>
            <person name="Hirayama H."/>
            <person name="Takami H."/>
            <person name="Oida H."/>
            <person name="Nishi S."/>
            <person name="Shimamura S."/>
            <person name="Suzuki Y."/>
            <person name="Inagaki F."/>
            <person name="Takai K."/>
            <person name="Nealson K.H."/>
            <person name="Horikoshi K."/>
        </authorList>
    </citation>
    <scope>NUCLEOTIDE SEQUENCE</scope>
</reference>
<dbReference type="GO" id="GO:0009117">
    <property type="term" value="P:nucleotide metabolic process"/>
    <property type="evidence" value="ECO:0007669"/>
    <property type="project" value="InterPro"/>
</dbReference>
<evidence type="ECO:0000256" key="3">
    <source>
        <dbReference type="ARBA" id="ARBA00023211"/>
    </source>
</evidence>
<dbReference type="PANTHER" id="PTHR21110:SF0">
    <property type="entry name" value="PHOSPHOPENTOMUTASE"/>
    <property type="match status" value="1"/>
</dbReference>
<proteinExistence type="inferred from homology"/>
<dbReference type="EMBL" id="AP011799">
    <property type="protein sequence ID" value="BAL58284.1"/>
    <property type="molecule type" value="Genomic_DNA"/>
</dbReference>